<reference evidence="2" key="1">
    <citation type="submission" date="2018-03" db="EMBL/GenBank/DDBJ databases">
        <authorList>
            <person name="Keele B.F."/>
        </authorList>
    </citation>
    <scope>NUCLEOTIDE SEQUENCE</scope>
    <source>
        <strain evidence="2">ACA-DC 1533</strain>
    </source>
</reference>
<keyword evidence="2" id="KW-0614">Plasmid</keyword>
<proteinExistence type="predicted"/>
<evidence type="ECO:0000256" key="1">
    <source>
        <dbReference type="SAM" id="MobiDB-lite"/>
    </source>
</evidence>
<evidence type="ECO:0000313" key="2">
    <source>
        <dbReference type="EMBL" id="SPO49474.1"/>
    </source>
</evidence>
<sequence length="42" mass="4841">MSSKGGRNVVERTRYSSHSKAFQDPKEVYKELLKKLTLKQTA</sequence>
<organism evidence="2">
    <name type="scientific">Ligilactobacillus acidipiscis</name>
    <dbReference type="NCBI Taxonomy" id="89059"/>
    <lineage>
        <taxon>Bacteria</taxon>
        <taxon>Bacillati</taxon>
        <taxon>Bacillota</taxon>
        <taxon>Bacilli</taxon>
        <taxon>Lactobacillales</taxon>
        <taxon>Lactobacillaceae</taxon>
        <taxon>Ligilactobacillus</taxon>
    </lineage>
</organism>
<protein>
    <submittedName>
        <fullName evidence="2">Uncharacterized protein</fullName>
    </submittedName>
</protein>
<accession>A0A2R8FG86</accession>
<dbReference type="EMBL" id="LT996085">
    <property type="protein sequence ID" value="SPO49474.1"/>
    <property type="molecule type" value="Genomic_DNA"/>
</dbReference>
<dbReference type="AlphaFoldDB" id="A0A2R8FG86"/>
<name>A0A2R8FG86_9LACO</name>
<feature type="region of interest" description="Disordered" evidence="1">
    <location>
        <begin position="1"/>
        <end position="21"/>
    </location>
</feature>
<geneLocation type="plasmid" evidence="2">
    <name>pLAC2</name>
</geneLocation>
<gene>
    <name evidence="2" type="ORF">PLAC02_P68</name>
</gene>